<evidence type="ECO:0000256" key="1">
    <source>
        <dbReference type="ARBA" id="ARBA00000085"/>
    </source>
</evidence>
<comment type="function">
    <text evidence="15">Member of the two-component regulatory system HssS/HssR involved in intracellular heme homeostasis and tempering of staphylococcal virulence. HssS functions as a heme sensor histidine kinase which is autophosphorylated at a histidine residue and transfers its phosphate group to an aspartate residue of HssR. HssR/HssS activates the expression of hrtAB, an efflux pump, in response to extracellular heme, hemin, hemoglobin or blood.</text>
</comment>
<dbReference type="GO" id="GO:0005524">
    <property type="term" value="F:ATP binding"/>
    <property type="evidence" value="ECO:0007669"/>
    <property type="project" value="UniProtKB-KW"/>
</dbReference>
<dbReference type="EC" id="2.7.13.3" evidence="3"/>
<keyword evidence="14 17" id="KW-0472">Membrane</keyword>
<evidence type="ECO:0000256" key="15">
    <source>
        <dbReference type="ARBA" id="ARBA00037219"/>
    </source>
</evidence>
<evidence type="ECO:0000256" key="9">
    <source>
        <dbReference type="ARBA" id="ARBA00022777"/>
    </source>
</evidence>
<keyword evidence="5" id="KW-0597">Phosphoprotein</keyword>
<dbReference type="AlphaFoldDB" id="A0A3S9UTY1"/>
<evidence type="ECO:0000256" key="5">
    <source>
        <dbReference type="ARBA" id="ARBA00022553"/>
    </source>
</evidence>
<dbReference type="InterPro" id="IPR036890">
    <property type="entry name" value="HATPase_C_sf"/>
</dbReference>
<evidence type="ECO:0000256" key="12">
    <source>
        <dbReference type="ARBA" id="ARBA00023012"/>
    </source>
</evidence>
<dbReference type="Pfam" id="PF02518">
    <property type="entry name" value="HATPase_c"/>
    <property type="match status" value="1"/>
</dbReference>
<dbReference type="InterPro" id="IPR050398">
    <property type="entry name" value="HssS/ArlS-like"/>
</dbReference>
<dbReference type="SMART" id="SM00387">
    <property type="entry name" value="HATPase_c"/>
    <property type="match status" value="1"/>
</dbReference>
<keyword evidence="9 20" id="KW-0418">Kinase</keyword>
<keyword evidence="7 17" id="KW-0812">Transmembrane</keyword>
<proteinExistence type="predicted"/>
<dbReference type="InterPro" id="IPR003594">
    <property type="entry name" value="HATPase_dom"/>
</dbReference>
<dbReference type="Gene3D" id="3.30.565.10">
    <property type="entry name" value="Histidine kinase-like ATPase, C-terminal domain"/>
    <property type="match status" value="1"/>
</dbReference>
<evidence type="ECO:0000259" key="19">
    <source>
        <dbReference type="PROSITE" id="PS50885"/>
    </source>
</evidence>
<evidence type="ECO:0000313" key="21">
    <source>
        <dbReference type="Proteomes" id="UP000270678"/>
    </source>
</evidence>
<reference evidence="21" key="1">
    <citation type="submission" date="2018-12" db="EMBL/GenBank/DDBJ databases">
        <title>Complete genome sequence of Paenibacillus sp. MBLB1234.</title>
        <authorList>
            <person name="Nam Y.-D."/>
            <person name="Kang J."/>
            <person name="Chung W.-H."/>
            <person name="Park Y.S."/>
        </authorList>
    </citation>
    <scope>NUCLEOTIDE SEQUENCE [LARGE SCALE GENOMIC DNA]</scope>
    <source>
        <strain evidence="21">MBLB1234</strain>
    </source>
</reference>
<sequence>MMRSLYVRVVFTFLLAVIIGLTVAYISTWMIFQKQLAAEIHEETMSVSNDLIDIYVQTANQGMEPLRSYVHALRDYSIRIIGHGGDVLVLNAKHTKSEITVTTEEAERVLGGETVVTTEERAEVIGRPFELNGDAYALFVMPVDNNGFSLAKILTTFLLIMFVVGSIIFLIASRYLVRPIRQMTNATEQMASGDFGVELNLGRKDELGALARSFDLMAQELKQIEQMRQDFVSNVSHEIQSPLTSITGFAKALRDGVVSSENQTRYLGIIADESERLSRLSSNLLQLASLESEHHPFDPVLYALDEQLRKVVVSLEPQWSSKHINFELDLPAVQIDADPDQLNQVWLNLLGNAIKFTPEDGKVSIGLSSDANEIEVTVADSGIGISPEDAKYIFERFYKADRSRHRTCQGSGLGLAIVRKIVELHNGRIFIAGSSPGGGTVIKVILPMGDRNVSTA</sequence>
<dbReference type="Gene3D" id="6.10.340.10">
    <property type="match status" value="1"/>
</dbReference>
<dbReference type="SMART" id="SM00304">
    <property type="entry name" value="HAMP"/>
    <property type="match status" value="1"/>
</dbReference>
<dbReference type="Pfam" id="PF00672">
    <property type="entry name" value="HAMP"/>
    <property type="match status" value="1"/>
</dbReference>
<dbReference type="GO" id="GO:0005886">
    <property type="term" value="C:plasma membrane"/>
    <property type="evidence" value="ECO:0007669"/>
    <property type="project" value="UniProtKB-SubCell"/>
</dbReference>
<dbReference type="PRINTS" id="PR00344">
    <property type="entry name" value="BCTRLSENSOR"/>
</dbReference>
<dbReference type="Proteomes" id="UP000270678">
    <property type="component" value="Chromosome"/>
</dbReference>
<evidence type="ECO:0000256" key="3">
    <source>
        <dbReference type="ARBA" id="ARBA00012438"/>
    </source>
</evidence>
<evidence type="ECO:0000256" key="17">
    <source>
        <dbReference type="SAM" id="Phobius"/>
    </source>
</evidence>
<dbReference type="InterPro" id="IPR036097">
    <property type="entry name" value="HisK_dim/P_sf"/>
</dbReference>
<keyword evidence="10" id="KW-0067">ATP-binding</keyword>
<dbReference type="SUPFAM" id="SSF55874">
    <property type="entry name" value="ATPase domain of HSP90 chaperone/DNA topoisomerase II/histidine kinase"/>
    <property type="match status" value="1"/>
</dbReference>
<dbReference type="InterPro" id="IPR005467">
    <property type="entry name" value="His_kinase_dom"/>
</dbReference>
<evidence type="ECO:0000256" key="14">
    <source>
        <dbReference type="ARBA" id="ARBA00023136"/>
    </source>
</evidence>
<dbReference type="CDD" id="cd00075">
    <property type="entry name" value="HATPase"/>
    <property type="match status" value="1"/>
</dbReference>
<dbReference type="CDD" id="cd00082">
    <property type="entry name" value="HisKA"/>
    <property type="match status" value="1"/>
</dbReference>
<dbReference type="Gene3D" id="1.10.287.130">
    <property type="match status" value="1"/>
</dbReference>
<dbReference type="SUPFAM" id="SSF47384">
    <property type="entry name" value="Homodimeric domain of signal transducing histidine kinase"/>
    <property type="match status" value="1"/>
</dbReference>
<feature type="transmembrane region" description="Helical" evidence="17">
    <location>
        <begin position="157"/>
        <end position="177"/>
    </location>
</feature>
<keyword evidence="12" id="KW-0902">Two-component regulatory system</keyword>
<dbReference type="RefSeq" id="WP_126995696.1">
    <property type="nucleotide sequence ID" value="NZ_CP034346.1"/>
</dbReference>
<keyword evidence="11 17" id="KW-1133">Transmembrane helix</keyword>
<dbReference type="InterPro" id="IPR003661">
    <property type="entry name" value="HisK_dim/P_dom"/>
</dbReference>
<evidence type="ECO:0000256" key="11">
    <source>
        <dbReference type="ARBA" id="ARBA00022989"/>
    </source>
</evidence>
<dbReference type="PROSITE" id="PS50885">
    <property type="entry name" value="HAMP"/>
    <property type="match status" value="1"/>
</dbReference>
<evidence type="ECO:0000256" key="16">
    <source>
        <dbReference type="ARBA" id="ARBA00040841"/>
    </source>
</evidence>
<feature type="domain" description="Histidine kinase" evidence="18">
    <location>
        <begin position="234"/>
        <end position="450"/>
    </location>
</feature>
<dbReference type="KEGG" id="plut:EI981_04095"/>
<protein>
    <recommendedName>
        <fullName evidence="16">Heme sensor protein HssS</fullName>
        <ecNumber evidence="3">2.7.13.3</ecNumber>
    </recommendedName>
</protein>
<accession>A0A3S9UTY1</accession>
<keyword evidence="8" id="KW-0547">Nucleotide-binding</keyword>
<evidence type="ECO:0000256" key="10">
    <source>
        <dbReference type="ARBA" id="ARBA00022840"/>
    </source>
</evidence>
<feature type="transmembrane region" description="Helical" evidence="17">
    <location>
        <begin position="6"/>
        <end position="26"/>
    </location>
</feature>
<dbReference type="Pfam" id="PF00512">
    <property type="entry name" value="HisKA"/>
    <property type="match status" value="1"/>
</dbReference>
<evidence type="ECO:0000313" key="20">
    <source>
        <dbReference type="EMBL" id="AZS13734.1"/>
    </source>
</evidence>
<dbReference type="PROSITE" id="PS50109">
    <property type="entry name" value="HIS_KIN"/>
    <property type="match status" value="1"/>
</dbReference>
<comment type="catalytic activity">
    <reaction evidence="1">
        <text>ATP + protein L-histidine = ADP + protein N-phospho-L-histidine.</text>
        <dbReference type="EC" id="2.7.13.3"/>
    </reaction>
</comment>
<dbReference type="FunFam" id="3.30.565.10:FF:000006">
    <property type="entry name" value="Sensor histidine kinase WalK"/>
    <property type="match status" value="1"/>
</dbReference>
<dbReference type="InterPro" id="IPR004358">
    <property type="entry name" value="Sig_transdc_His_kin-like_C"/>
</dbReference>
<dbReference type="EMBL" id="CP034346">
    <property type="protein sequence ID" value="AZS13734.1"/>
    <property type="molecule type" value="Genomic_DNA"/>
</dbReference>
<dbReference type="SUPFAM" id="SSF158472">
    <property type="entry name" value="HAMP domain-like"/>
    <property type="match status" value="1"/>
</dbReference>
<gene>
    <name evidence="20" type="ORF">EI981_04095</name>
</gene>
<dbReference type="FunFam" id="1.10.287.130:FF:000001">
    <property type="entry name" value="Two-component sensor histidine kinase"/>
    <property type="match status" value="1"/>
</dbReference>
<keyword evidence="6" id="KW-0808">Transferase</keyword>
<feature type="domain" description="HAMP" evidence="19">
    <location>
        <begin position="174"/>
        <end position="226"/>
    </location>
</feature>
<keyword evidence="13" id="KW-0843">Virulence</keyword>
<organism evidence="20 21">
    <name type="scientific">Paenibacillus lutimineralis</name>
    <dbReference type="NCBI Taxonomy" id="2707005"/>
    <lineage>
        <taxon>Bacteria</taxon>
        <taxon>Bacillati</taxon>
        <taxon>Bacillota</taxon>
        <taxon>Bacilli</taxon>
        <taxon>Bacillales</taxon>
        <taxon>Paenibacillaceae</taxon>
        <taxon>Paenibacillus</taxon>
    </lineage>
</organism>
<keyword evidence="4" id="KW-1003">Cell membrane</keyword>
<keyword evidence="21" id="KW-1185">Reference proteome</keyword>
<dbReference type="InterPro" id="IPR003660">
    <property type="entry name" value="HAMP_dom"/>
</dbReference>
<evidence type="ECO:0000259" key="18">
    <source>
        <dbReference type="PROSITE" id="PS50109"/>
    </source>
</evidence>
<dbReference type="OrthoDB" id="9813151at2"/>
<comment type="subcellular location">
    <subcellularLocation>
        <location evidence="2">Cell membrane</location>
        <topology evidence="2">Multi-pass membrane protein</topology>
    </subcellularLocation>
</comment>
<name>A0A3S9UTY1_9BACL</name>
<dbReference type="SMART" id="SM00388">
    <property type="entry name" value="HisKA"/>
    <property type="match status" value="1"/>
</dbReference>
<evidence type="ECO:0000256" key="6">
    <source>
        <dbReference type="ARBA" id="ARBA00022679"/>
    </source>
</evidence>
<evidence type="ECO:0000256" key="8">
    <source>
        <dbReference type="ARBA" id="ARBA00022741"/>
    </source>
</evidence>
<dbReference type="CDD" id="cd06225">
    <property type="entry name" value="HAMP"/>
    <property type="match status" value="1"/>
</dbReference>
<dbReference type="GO" id="GO:0000155">
    <property type="term" value="F:phosphorelay sensor kinase activity"/>
    <property type="evidence" value="ECO:0007669"/>
    <property type="project" value="InterPro"/>
</dbReference>
<dbReference type="PANTHER" id="PTHR45528:SF11">
    <property type="entry name" value="HISTIDINE KINASE"/>
    <property type="match status" value="1"/>
</dbReference>
<evidence type="ECO:0000256" key="13">
    <source>
        <dbReference type="ARBA" id="ARBA00023026"/>
    </source>
</evidence>
<evidence type="ECO:0000256" key="4">
    <source>
        <dbReference type="ARBA" id="ARBA00022475"/>
    </source>
</evidence>
<evidence type="ECO:0000256" key="2">
    <source>
        <dbReference type="ARBA" id="ARBA00004651"/>
    </source>
</evidence>
<dbReference type="PANTHER" id="PTHR45528">
    <property type="entry name" value="SENSOR HISTIDINE KINASE CPXA"/>
    <property type="match status" value="1"/>
</dbReference>
<evidence type="ECO:0000256" key="7">
    <source>
        <dbReference type="ARBA" id="ARBA00022692"/>
    </source>
</evidence>